<keyword evidence="1" id="KW-0472">Membrane</keyword>
<comment type="caution">
    <text evidence="2">The sequence shown here is derived from an EMBL/GenBank/DDBJ whole genome shotgun (WGS) entry which is preliminary data.</text>
</comment>
<dbReference type="EMBL" id="NDWU01000011">
    <property type="protein sequence ID" value="PUA31989.1"/>
    <property type="molecule type" value="Genomic_DNA"/>
</dbReference>
<feature type="transmembrane region" description="Helical" evidence="1">
    <location>
        <begin position="60"/>
        <end position="82"/>
    </location>
</feature>
<reference evidence="2 3" key="1">
    <citation type="submission" date="2017-04" db="EMBL/GenBank/DDBJ databases">
        <title>Draft Aigarchaeota genome from a New Zealand hot spring.</title>
        <authorList>
            <person name="Reysenbach A.-L."/>
            <person name="Donaho J.A."/>
            <person name="Gerhart J."/>
            <person name="Kelley J.F."/>
            <person name="Kouba K."/>
            <person name="Podar M."/>
            <person name="Stott M."/>
        </authorList>
    </citation>
    <scope>NUCLEOTIDE SEQUENCE [LARGE SCALE GENOMIC DNA]</scope>
    <source>
        <strain evidence="2">NZ13_MG1</strain>
    </source>
</reference>
<feature type="transmembrane region" description="Helical" evidence="1">
    <location>
        <begin position="7"/>
        <end position="24"/>
    </location>
</feature>
<evidence type="ECO:0000313" key="3">
    <source>
        <dbReference type="Proteomes" id="UP000244066"/>
    </source>
</evidence>
<protein>
    <submittedName>
        <fullName evidence="2">Uncharacterized protein</fullName>
    </submittedName>
</protein>
<accession>A0A2R7Y3J9</accession>
<dbReference type="AlphaFoldDB" id="A0A2R7Y3J9"/>
<sequence length="85" mass="9277">MRYAEILGSISTLVLAIVLLYSFSTNPPVYEHWVNVAGRLVPPSALESGKAISIYVWEDLFPAVVALAVAFLAFVMALVVLLRRG</sequence>
<name>A0A2R7Y3J9_9ARCH</name>
<dbReference type="Proteomes" id="UP000244066">
    <property type="component" value="Unassembled WGS sequence"/>
</dbReference>
<keyword evidence="1" id="KW-0812">Transmembrane</keyword>
<keyword evidence="1" id="KW-1133">Transmembrane helix</keyword>
<proteinExistence type="predicted"/>
<evidence type="ECO:0000313" key="2">
    <source>
        <dbReference type="EMBL" id="PUA31989.1"/>
    </source>
</evidence>
<evidence type="ECO:0000256" key="1">
    <source>
        <dbReference type="SAM" id="Phobius"/>
    </source>
</evidence>
<gene>
    <name evidence="2" type="ORF">B9J98_04930</name>
</gene>
<organism evidence="2 3">
    <name type="scientific">Candidatus Terraquivivens tikiterensis</name>
    <dbReference type="NCBI Taxonomy" id="1980982"/>
    <lineage>
        <taxon>Archaea</taxon>
        <taxon>Nitrososphaerota</taxon>
        <taxon>Candidatus Wolframiiraptoraceae</taxon>
        <taxon>Candidatus Terraquivivens</taxon>
    </lineage>
</organism>